<dbReference type="RefSeq" id="WP_119323205.1">
    <property type="nucleotide sequence ID" value="NZ_AP025739.1"/>
</dbReference>
<dbReference type="Gene3D" id="3.90.1150.10">
    <property type="entry name" value="Aspartate Aminotransferase, domain 1"/>
    <property type="match status" value="1"/>
</dbReference>
<evidence type="ECO:0000259" key="7">
    <source>
        <dbReference type="Pfam" id="PF00155"/>
    </source>
</evidence>
<dbReference type="OrthoDB" id="9813612at2"/>
<dbReference type="Pfam" id="PF00155">
    <property type="entry name" value="Aminotran_1_2"/>
    <property type="match status" value="1"/>
</dbReference>
<organism evidence="8 9">
    <name type="scientific">Capsulimonas corticalis</name>
    <dbReference type="NCBI Taxonomy" id="2219043"/>
    <lineage>
        <taxon>Bacteria</taxon>
        <taxon>Bacillati</taxon>
        <taxon>Armatimonadota</taxon>
        <taxon>Armatimonadia</taxon>
        <taxon>Capsulimonadales</taxon>
        <taxon>Capsulimonadaceae</taxon>
        <taxon>Capsulimonas</taxon>
    </lineage>
</organism>
<dbReference type="GO" id="GO:0030170">
    <property type="term" value="F:pyridoxal phosphate binding"/>
    <property type="evidence" value="ECO:0007669"/>
    <property type="project" value="InterPro"/>
</dbReference>
<dbReference type="AlphaFoldDB" id="A0A402D0W8"/>
<dbReference type="KEGG" id="ccot:CCAX7_38040"/>
<dbReference type="Proteomes" id="UP000287394">
    <property type="component" value="Chromosome"/>
</dbReference>
<evidence type="ECO:0000256" key="5">
    <source>
        <dbReference type="ARBA" id="ARBA00022898"/>
    </source>
</evidence>
<dbReference type="InterPro" id="IPR015422">
    <property type="entry name" value="PyrdxlP-dep_Trfase_small"/>
</dbReference>
<dbReference type="FunFam" id="3.40.640.10:FF:000033">
    <property type="entry name" value="Aspartate aminotransferase"/>
    <property type="match status" value="1"/>
</dbReference>
<dbReference type="PANTHER" id="PTHR46383">
    <property type="entry name" value="ASPARTATE AMINOTRANSFERASE"/>
    <property type="match status" value="1"/>
</dbReference>
<keyword evidence="9" id="KW-1185">Reference proteome</keyword>
<protein>
    <recommendedName>
        <fullName evidence="6">Aminotransferase</fullName>
        <ecNumber evidence="6">2.6.1.-</ecNumber>
    </recommendedName>
</protein>
<accession>A0A402D0W8</accession>
<dbReference type="CDD" id="cd00609">
    <property type="entry name" value="AAT_like"/>
    <property type="match status" value="1"/>
</dbReference>
<dbReference type="SUPFAM" id="SSF53383">
    <property type="entry name" value="PLP-dependent transferases"/>
    <property type="match status" value="1"/>
</dbReference>
<keyword evidence="3 6" id="KW-0032">Aminotransferase</keyword>
<dbReference type="PROSITE" id="PS00105">
    <property type="entry name" value="AA_TRANSFER_CLASS_1"/>
    <property type="match status" value="1"/>
</dbReference>
<evidence type="ECO:0000256" key="3">
    <source>
        <dbReference type="ARBA" id="ARBA00022576"/>
    </source>
</evidence>
<comment type="cofactor">
    <cofactor evidence="1 6">
        <name>pyridoxal 5'-phosphate</name>
        <dbReference type="ChEBI" id="CHEBI:597326"/>
    </cofactor>
</comment>
<reference evidence="8 9" key="1">
    <citation type="journal article" date="2019" name="Int. J. Syst. Evol. Microbiol.">
        <title>Capsulimonas corticalis gen. nov., sp. nov., an aerobic capsulated bacterium, of a novel bacterial order, Capsulimonadales ord. nov., of the class Armatimonadia of the phylum Armatimonadetes.</title>
        <authorList>
            <person name="Li J."/>
            <person name="Kudo C."/>
            <person name="Tonouchi A."/>
        </authorList>
    </citation>
    <scope>NUCLEOTIDE SEQUENCE [LARGE SCALE GENOMIC DNA]</scope>
    <source>
        <strain evidence="8 9">AX-7</strain>
    </source>
</reference>
<dbReference type="InterPro" id="IPR004838">
    <property type="entry name" value="NHTrfase_class1_PyrdxlP-BS"/>
</dbReference>
<sequence length="401" mass="42656">MLSQRARNAAPSPTLAITAKANALKASGVDVVGFGAGEPDFDTPAHVKDAAIAALAAGDTKYTASSGTVALKDAIIAKLKRDNNLTYGRNEILVSVGAKHSIYNLMQAMLDPGDEVIIPTPYWVSYPEQVKLADGVPVFIKTDESTGFLATAAQVEEKLTDKTKIVIINSPSNPTGAVYTPQALREISDLCVSRGVYLMSDEIYEKIIYPGNTFVSPASFSDQARALTITINGFSKAHSMTGWRLGYTAADPEIIAAMSRIQDQSTSNPVSFAQAGAVEALNASQDSVETMRVAFEERRNYIVAALNDIPGFQCLNPGGAFYVFPNVSALYGKSWKTESGDLKQINSSDDFAEYLLTAKGVAVVPGSGFGADGNVRLSYATSMKNIEKGVARIAEAVGQLQ</sequence>
<keyword evidence="5" id="KW-0663">Pyridoxal phosphate</keyword>
<dbReference type="FunCoup" id="A0A402D0W8">
    <property type="interactions" value="465"/>
</dbReference>
<dbReference type="InterPro" id="IPR050596">
    <property type="entry name" value="AspAT/PAT-like"/>
</dbReference>
<evidence type="ECO:0000256" key="4">
    <source>
        <dbReference type="ARBA" id="ARBA00022679"/>
    </source>
</evidence>
<dbReference type="EMBL" id="AP025739">
    <property type="protein sequence ID" value="BDI31753.1"/>
    <property type="molecule type" value="Genomic_DNA"/>
</dbReference>
<evidence type="ECO:0000256" key="1">
    <source>
        <dbReference type="ARBA" id="ARBA00001933"/>
    </source>
</evidence>
<dbReference type="InterPro" id="IPR004839">
    <property type="entry name" value="Aminotransferase_I/II_large"/>
</dbReference>
<feature type="domain" description="Aminotransferase class I/classII large" evidence="7">
    <location>
        <begin position="30"/>
        <end position="393"/>
    </location>
</feature>
<dbReference type="InterPro" id="IPR015421">
    <property type="entry name" value="PyrdxlP-dep_Trfase_major"/>
</dbReference>
<keyword evidence="4 6" id="KW-0808">Transferase</keyword>
<dbReference type="GO" id="GO:0006520">
    <property type="term" value="P:amino acid metabolic process"/>
    <property type="evidence" value="ECO:0007669"/>
    <property type="project" value="InterPro"/>
</dbReference>
<dbReference type="PRINTS" id="PR00753">
    <property type="entry name" value="ACCSYNTHASE"/>
</dbReference>
<proteinExistence type="inferred from homology"/>
<dbReference type="GO" id="GO:0008483">
    <property type="term" value="F:transaminase activity"/>
    <property type="evidence" value="ECO:0007669"/>
    <property type="project" value="UniProtKB-KW"/>
</dbReference>
<evidence type="ECO:0000256" key="6">
    <source>
        <dbReference type="RuleBase" id="RU000481"/>
    </source>
</evidence>
<evidence type="ECO:0000256" key="2">
    <source>
        <dbReference type="ARBA" id="ARBA00007441"/>
    </source>
</evidence>
<gene>
    <name evidence="8" type="ORF">CCAX7_38040</name>
</gene>
<dbReference type="PANTHER" id="PTHR46383:SF1">
    <property type="entry name" value="ASPARTATE AMINOTRANSFERASE"/>
    <property type="match status" value="1"/>
</dbReference>
<comment type="similarity">
    <text evidence="2 6">Belongs to the class-I pyridoxal-phosphate-dependent aminotransferase family.</text>
</comment>
<dbReference type="Gene3D" id="3.40.640.10">
    <property type="entry name" value="Type I PLP-dependent aspartate aminotransferase-like (Major domain)"/>
    <property type="match status" value="1"/>
</dbReference>
<dbReference type="InterPro" id="IPR015424">
    <property type="entry name" value="PyrdxlP-dep_Trfase"/>
</dbReference>
<evidence type="ECO:0000313" key="8">
    <source>
        <dbReference type="EMBL" id="BDI31753.1"/>
    </source>
</evidence>
<evidence type="ECO:0000313" key="9">
    <source>
        <dbReference type="Proteomes" id="UP000287394"/>
    </source>
</evidence>
<dbReference type="EC" id="2.6.1.-" evidence="6"/>
<name>A0A402D0W8_9BACT</name>